<gene>
    <name evidence="1" type="ORF">CARM_0634</name>
</gene>
<dbReference type="EMBL" id="CP053825">
    <property type="protein sequence ID" value="QKF79552.1"/>
    <property type="molecule type" value="Genomic_DNA"/>
</dbReference>
<dbReference type="AlphaFoldDB" id="A0A7L5HMU0"/>
<dbReference type="Proteomes" id="UP000509246">
    <property type="component" value="Chromosome"/>
</dbReference>
<name>A0A7L5HMU0_9BACT</name>
<evidence type="ECO:0000313" key="1">
    <source>
        <dbReference type="EMBL" id="QKF79552.1"/>
    </source>
</evidence>
<dbReference type="KEGG" id="carm:CARM_0634"/>
<organism evidence="1 2">
    <name type="scientific">Campylobacter armoricus</name>
    <dbReference type="NCBI Taxonomy" id="2505970"/>
    <lineage>
        <taxon>Bacteria</taxon>
        <taxon>Pseudomonadati</taxon>
        <taxon>Campylobacterota</taxon>
        <taxon>Epsilonproteobacteria</taxon>
        <taxon>Campylobacterales</taxon>
        <taxon>Campylobacteraceae</taxon>
        <taxon>Campylobacter</taxon>
    </lineage>
</organism>
<evidence type="ECO:0000313" key="2">
    <source>
        <dbReference type="Proteomes" id="UP000509246"/>
    </source>
</evidence>
<dbReference type="RefSeq" id="WP_139424913.1">
    <property type="nucleotide sequence ID" value="NZ_CBCSFY010000001.1"/>
</dbReference>
<keyword evidence="2" id="KW-1185">Reference proteome</keyword>
<protein>
    <submittedName>
        <fullName evidence="1">Uncharacterized protein</fullName>
    </submittedName>
</protein>
<accession>A0A7L5HMU0</accession>
<dbReference type="OrthoDB" id="5357199at2"/>
<reference evidence="1 2" key="1">
    <citation type="submission" date="2020-05" db="EMBL/GenBank/DDBJ databases">
        <title>Complete genome sequencing of Campylobacter and Arcobacter type strains.</title>
        <authorList>
            <person name="Miller W.G."/>
            <person name="Yee E."/>
        </authorList>
    </citation>
    <scope>NUCLEOTIDE SEQUENCE [LARGE SCALE GENOMIC DNA]</scope>
    <source>
        <strain evidence="1 2">CCUG 73571</strain>
    </source>
</reference>
<sequence length="92" mass="10996">MAGEFLMVYEWVNPNMVKELAKKDDEVIKIVLAKWILELFSGFKNISKKQFRREMVELLKEKGVSDEDIVKLTKLSKTTIWRIDNEKRRKNH</sequence>
<proteinExistence type="predicted"/>